<accession>A0A9Q0M9Z0</accession>
<evidence type="ECO:0000256" key="8">
    <source>
        <dbReference type="ARBA" id="ARBA00023136"/>
    </source>
</evidence>
<evidence type="ECO:0000256" key="2">
    <source>
        <dbReference type="ARBA" id="ARBA00006776"/>
    </source>
</evidence>
<evidence type="ECO:0000313" key="16">
    <source>
        <dbReference type="Proteomes" id="UP001142055"/>
    </source>
</evidence>
<evidence type="ECO:0000256" key="6">
    <source>
        <dbReference type="ARBA" id="ARBA00022824"/>
    </source>
</evidence>
<name>A0A9Q0M9Z0_BLOTA</name>
<evidence type="ECO:0000256" key="11">
    <source>
        <dbReference type="ARBA" id="ARBA00031071"/>
    </source>
</evidence>
<evidence type="ECO:0000256" key="7">
    <source>
        <dbReference type="ARBA" id="ARBA00022989"/>
    </source>
</evidence>
<evidence type="ECO:0000256" key="9">
    <source>
        <dbReference type="ARBA" id="ARBA00025620"/>
    </source>
</evidence>
<feature type="compositionally biased region" description="Polar residues" evidence="12">
    <location>
        <begin position="256"/>
        <end position="271"/>
    </location>
</feature>
<comment type="caution">
    <text evidence="15">The sequence shown here is derived from an EMBL/GenBank/DDBJ whole genome shotgun (WGS) entry which is preliminary data.</text>
</comment>
<comment type="subcellular location">
    <subcellularLocation>
        <location evidence="1">Endoplasmic reticulum membrane</location>
        <topology evidence="1">Single-pass type I membrane protein</topology>
    </subcellularLocation>
</comment>
<dbReference type="InterPro" id="IPR005595">
    <property type="entry name" value="TRAP_alpha"/>
</dbReference>
<gene>
    <name evidence="15" type="ORF">RDWZM_007240</name>
</gene>
<dbReference type="PANTHER" id="PTHR12924:SF0">
    <property type="entry name" value="TRANSLOCON-ASSOCIATED PROTEIN SUBUNIT ALPHA"/>
    <property type="match status" value="1"/>
</dbReference>
<evidence type="ECO:0000256" key="12">
    <source>
        <dbReference type="SAM" id="MobiDB-lite"/>
    </source>
</evidence>
<keyword evidence="6" id="KW-0256">Endoplasmic reticulum</keyword>
<keyword evidence="7 13" id="KW-1133">Transmembrane helix</keyword>
<keyword evidence="8 13" id="KW-0472">Membrane</keyword>
<comment type="function">
    <text evidence="9">TRAP proteins are part of a complex whose function is to bind calcium to the ER membrane and thereby regulate the retention of ER resident proteins. May be involved in the recycling of the translocation apparatus after completion of the translocation process or may function as a membrane-bound chaperone facilitating folding of translocated proteins.</text>
</comment>
<dbReference type="AlphaFoldDB" id="A0A9Q0M9Z0"/>
<feature type="region of interest" description="Disordered" evidence="12">
    <location>
        <begin position="256"/>
        <end position="279"/>
    </location>
</feature>
<dbReference type="PANTHER" id="PTHR12924">
    <property type="entry name" value="TRANSLOCON-ASSOCIATED PROTEIN, ALPHA SUBUNIT"/>
    <property type="match status" value="1"/>
</dbReference>
<evidence type="ECO:0000256" key="13">
    <source>
        <dbReference type="SAM" id="Phobius"/>
    </source>
</evidence>
<keyword evidence="5 14" id="KW-0732">Signal</keyword>
<comment type="similarity">
    <text evidence="2">Belongs to the TRAP-alpha family.</text>
</comment>
<feature type="signal peptide" evidence="14">
    <location>
        <begin position="1"/>
        <end position="23"/>
    </location>
</feature>
<evidence type="ECO:0000256" key="14">
    <source>
        <dbReference type="SAM" id="SignalP"/>
    </source>
</evidence>
<evidence type="ECO:0000313" key="15">
    <source>
        <dbReference type="EMBL" id="KAJ6221428.1"/>
    </source>
</evidence>
<dbReference type="GO" id="GO:0005789">
    <property type="term" value="C:endoplasmic reticulum membrane"/>
    <property type="evidence" value="ECO:0007669"/>
    <property type="project" value="UniProtKB-SubCell"/>
</dbReference>
<evidence type="ECO:0000256" key="5">
    <source>
        <dbReference type="ARBA" id="ARBA00022729"/>
    </source>
</evidence>
<evidence type="ECO:0000256" key="1">
    <source>
        <dbReference type="ARBA" id="ARBA00004115"/>
    </source>
</evidence>
<proteinExistence type="inferred from homology"/>
<feature type="chain" id="PRO_5040347455" description="Translocon-associated protein subunit alpha" evidence="14">
    <location>
        <begin position="24"/>
        <end position="279"/>
    </location>
</feature>
<keyword evidence="16" id="KW-1185">Reference proteome</keyword>
<organism evidence="15 16">
    <name type="scientific">Blomia tropicalis</name>
    <name type="common">Mite</name>
    <dbReference type="NCBI Taxonomy" id="40697"/>
    <lineage>
        <taxon>Eukaryota</taxon>
        <taxon>Metazoa</taxon>
        <taxon>Ecdysozoa</taxon>
        <taxon>Arthropoda</taxon>
        <taxon>Chelicerata</taxon>
        <taxon>Arachnida</taxon>
        <taxon>Acari</taxon>
        <taxon>Acariformes</taxon>
        <taxon>Sarcoptiformes</taxon>
        <taxon>Astigmata</taxon>
        <taxon>Glycyphagoidea</taxon>
        <taxon>Echimyopodidae</taxon>
        <taxon>Blomia</taxon>
    </lineage>
</organism>
<dbReference type="EMBL" id="JAPWDV010000002">
    <property type="protein sequence ID" value="KAJ6221428.1"/>
    <property type="molecule type" value="Genomic_DNA"/>
</dbReference>
<evidence type="ECO:0000256" key="10">
    <source>
        <dbReference type="ARBA" id="ARBA00025854"/>
    </source>
</evidence>
<evidence type="ECO:0000256" key="4">
    <source>
        <dbReference type="ARBA" id="ARBA00022692"/>
    </source>
</evidence>
<reference evidence="15" key="1">
    <citation type="submission" date="2022-12" db="EMBL/GenBank/DDBJ databases">
        <title>Genome assemblies of Blomia tropicalis.</title>
        <authorList>
            <person name="Cui Y."/>
        </authorList>
    </citation>
    <scope>NUCLEOTIDE SEQUENCE</scope>
    <source>
        <tissue evidence="15">Adult mites</tissue>
    </source>
</reference>
<keyword evidence="4 13" id="KW-0812">Transmembrane</keyword>
<evidence type="ECO:0000256" key="3">
    <source>
        <dbReference type="ARBA" id="ARBA00020280"/>
    </source>
</evidence>
<dbReference type="OMA" id="TFPYSFT"/>
<comment type="subunit">
    <text evidence="10">Heterotetramer of TRAP-alpha, TRAP-beta, TRAP-delta and TRAP-gamma. Interacts with palmitoylated calnexin (CALX), the interaction is required for efficient folding of glycosylated proteins.</text>
</comment>
<protein>
    <recommendedName>
        <fullName evidence="3">Translocon-associated protein subunit alpha</fullName>
    </recommendedName>
    <alternativeName>
        <fullName evidence="11">Signal sequence receptor subunit alpha</fullName>
    </alternativeName>
</protein>
<dbReference type="Proteomes" id="UP001142055">
    <property type="component" value="Chromosome 2"/>
</dbReference>
<dbReference type="Pfam" id="PF03896">
    <property type="entry name" value="TRAP_alpha"/>
    <property type="match status" value="1"/>
</dbReference>
<sequence length="279" mass="31558">MNLFRNFAFTLLILLPALLISDSSRLYVNAAESEDAVEGEDIDVNVETNSEIVDSEDETLSGLKASPDVDVTVLFTKPSGNGFELPVGKEVHFLVGFLNKGSRDFFVDTMDASFRYSQDFNFYLQNFTTFAYNRVVKPKQEVTLSYQFYVSDVYTPRPYGLSVNLYYRDADNKQYLSPVFNETINIVELDEGLDTETFFLFIILAALVVLGLVGAYQLLQSFGKKHISSTSSKPKVEVGTSNHEDVDYDWLPQSTIKQLNKSPNQSKPNSPRQRRAKKE</sequence>
<feature type="transmembrane region" description="Helical" evidence="13">
    <location>
        <begin position="198"/>
        <end position="219"/>
    </location>
</feature>